<protein>
    <recommendedName>
        <fullName evidence="1">MOSC domain-containing protein</fullName>
    </recommendedName>
</protein>
<dbReference type="SUPFAM" id="SSF50800">
    <property type="entry name" value="PK beta-barrel domain-like"/>
    <property type="match status" value="1"/>
</dbReference>
<dbReference type="GO" id="GO:0030151">
    <property type="term" value="F:molybdenum ion binding"/>
    <property type="evidence" value="ECO:0007669"/>
    <property type="project" value="InterPro"/>
</dbReference>
<dbReference type="STRING" id="1882483.A0A317XWG5"/>
<reference evidence="2 3" key="1">
    <citation type="journal article" date="2018" name="Mol. Biol. Evol.">
        <title>Broad Genomic Sampling Reveals a Smut Pathogenic Ancestry of the Fungal Clade Ustilaginomycotina.</title>
        <authorList>
            <person name="Kijpornyongpan T."/>
            <person name="Mondo S.J."/>
            <person name="Barry K."/>
            <person name="Sandor L."/>
            <person name="Lee J."/>
            <person name="Lipzen A."/>
            <person name="Pangilinan J."/>
            <person name="LaButti K."/>
            <person name="Hainaut M."/>
            <person name="Henrissat B."/>
            <person name="Grigoriev I.V."/>
            <person name="Spatafora J.W."/>
            <person name="Aime M.C."/>
        </authorList>
    </citation>
    <scope>NUCLEOTIDE SEQUENCE [LARGE SCALE GENOMIC DNA]</scope>
    <source>
        <strain evidence="2 3">MCA 3645</strain>
    </source>
</reference>
<dbReference type="InParanoid" id="A0A317XWG5"/>
<dbReference type="Proteomes" id="UP000246740">
    <property type="component" value="Unassembled WGS sequence"/>
</dbReference>
<keyword evidence="3" id="KW-1185">Reference proteome</keyword>
<sequence length="490" mass="54673">MPAKIPFLPPSETLQQRWKEASSSPRVSAQIYVFALLITVGLLHHYVFAPASRRRMYGGSRKPHTYGSASAIADPGAKDETLGQIDGIYIYPIKSCAGVSVDHAQLTTQGFDLDRRWMVVAKSKKDPTKLDKISLREEPRLTLIQPQIDHTDNVLRLKLSDQASKFGVSSTIGETETVLRPTPQQLQSWRLLPKVEMYGDFADGRVAQLSPNMLDKRGQLPPSEWISEFLGYPVLLIHFDTTSEVARDAFPIFKPPSDTSHWAAEDREELERKRGIEFQDEYPLLVATKESLLEVQAQLQDALEGAASEAGGDGRGGRTITELKSDLWTKNVVSMQRFRPNIIVRSAFHEHGFGPFSEDSWERMWILPPANQASEPTRAKAMLQLVARCQRCLLTAVDPVTAEKDPSVPLKLLNRSRMRIKKPADIPGGNGRQGPCFGMYAVPLPTASQASEKVTSQETSAYGSLQVGDSVRVRWRPYSSDDEPRGQQHD</sequence>
<dbReference type="PANTHER" id="PTHR14237:SF19">
    <property type="entry name" value="MITOCHONDRIAL AMIDOXIME REDUCING COMPONENT 1"/>
    <property type="match status" value="1"/>
</dbReference>
<dbReference type="InterPro" id="IPR011037">
    <property type="entry name" value="Pyrv_Knase-like_insert_dom_sf"/>
</dbReference>
<evidence type="ECO:0000259" key="1">
    <source>
        <dbReference type="PROSITE" id="PS51340"/>
    </source>
</evidence>
<dbReference type="PROSITE" id="PS51340">
    <property type="entry name" value="MOSC"/>
    <property type="match status" value="1"/>
</dbReference>
<dbReference type="AlphaFoldDB" id="A0A317XWG5"/>
<dbReference type="InterPro" id="IPR005303">
    <property type="entry name" value="MOCOS_middle"/>
</dbReference>
<dbReference type="SUPFAM" id="SSF141673">
    <property type="entry name" value="MOSC N-terminal domain-like"/>
    <property type="match status" value="1"/>
</dbReference>
<accession>A0A317XWG5</accession>
<dbReference type="PANTHER" id="PTHR14237">
    <property type="entry name" value="MOLYBDOPTERIN COFACTOR SULFURASE MOSC"/>
    <property type="match status" value="1"/>
</dbReference>
<dbReference type="Pfam" id="PF03473">
    <property type="entry name" value="MOSC"/>
    <property type="match status" value="1"/>
</dbReference>
<evidence type="ECO:0000313" key="2">
    <source>
        <dbReference type="EMBL" id="PWZ02657.1"/>
    </source>
</evidence>
<dbReference type="GO" id="GO:0003824">
    <property type="term" value="F:catalytic activity"/>
    <property type="evidence" value="ECO:0007669"/>
    <property type="project" value="InterPro"/>
</dbReference>
<dbReference type="EMBL" id="KZ819188">
    <property type="protein sequence ID" value="PWZ02657.1"/>
    <property type="molecule type" value="Genomic_DNA"/>
</dbReference>
<evidence type="ECO:0000313" key="3">
    <source>
        <dbReference type="Proteomes" id="UP000246740"/>
    </source>
</evidence>
<name>A0A317XWG5_9BASI</name>
<dbReference type="InterPro" id="IPR005302">
    <property type="entry name" value="MoCF_Sase_C"/>
</dbReference>
<dbReference type="GO" id="GO:0030170">
    <property type="term" value="F:pyridoxal phosphate binding"/>
    <property type="evidence" value="ECO:0007669"/>
    <property type="project" value="InterPro"/>
</dbReference>
<proteinExistence type="predicted"/>
<dbReference type="Pfam" id="PF03476">
    <property type="entry name" value="MOSC_N"/>
    <property type="match status" value="1"/>
</dbReference>
<gene>
    <name evidence="2" type="ORF">BCV70DRAFT_234468</name>
</gene>
<feature type="domain" description="MOSC" evidence="1">
    <location>
        <begin position="218"/>
        <end position="474"/>
    </location>
</feature>
<organism evidence="2 3">
    <name type="scientific">Testicularia cyperi</name>
    <dbReference type="NCBI Taxonomy" id="1882483"/>
    <lineage>
        <taxon>Eukaryota</taxon>
        <taxon>Fungi</taxon>
        <taxon>Dikarya</taxon>
        <taxon>Basidiomycota</taxon>
        <taxon>Ustilaginomycotina</taxon>
        <taxon>Ustilaginomycetes</taxon>
        <taxon>Ustilaginales</taxon>
        <taxon>Anthracoideaceae</taxon>
        <taxon>Testicularia</taxon>
    </lineage>
</organism>
<dbReference type="OrthoDB" id="17255at2759"/>